<dbReference type="InterPro" id="IPR050471">
    <property type="entry name" value="AB_hydrolase"/>
</dbReference>
<feature type="domain" description="AB hydrolase-1" evidence="2">
    <location>
        <begin position="29"/>
        <end position="268"/>
    </location>
</feature>
<gene>
    <name evidence="3" type="ORF">ACFFVI_07950</name>
</gene>
<dbReference type="InterPro" id="IPR029058">
    <property type="entry name" value="AB_hydrolase_fold"/>
</dbReference>
<dbReference type="Pfam" id="PF00561">
    <property type="entry name" value="Abhydrolase_1"/>
    <property type="match status" value="1"/>
</dbReference>
<protein>
    <submittedName>
        <fullName evidence="3">Alpha/beta fold hydrolase</fullName>
    </submittedName>
</protein>
<dbReference type="PANTHER" id="PTHR43433:SF5">
    <property type="entry name" value="AB HYDROLASE-1 DOMAIN-CONTAINING PROTEIN"/>
    <property type="match status" value="1"/>
</dbReference>
<accession>A0ABV5LS65</accession>
<keyword evidence="4" id="KW-1185">Reference proteome</keyword>
<dbReference type="SUPFAM" id="SSF53474">
    <property type="entry name" value="alpha/beta-Hydrolases"/>
    <property type="match status" value="1"/>
</dbReference>
<dbReference type="RefSeq" id="WP_380135559.1">
    <property type="nucleotide sequence ID" value="NZ_JBHLUI010000003.1"/>
</dbReference>
<dbReference type="Gene3D" id="3.40.50.1820">
    <property type="entry name" value="alpha/beta hydrolase"/>
    <property type="match status" value="1"/>
</dbReference>
<dbReference type="PANTHER" id="PTHR43433">
    <property type="entry name" value="HYDROLASE, ALPHA/BETA FOLD FAMILY PROTEIN"/>
    <property type="match status" value="1"/>
</dbReference>
<dbReference type="EMBL" id="JBHMDM010000004">
    <property type="protein sequence ID" value="MFB9376899.1"/>
    <property type="molecule type" value="Genomic_DNA"/>
</dbReference>
<reference evidence="3 4" key="1">
    <citation type="submission" date="2024-09" db="EMBL/GenBank/DDBJ databases">
        <authorList>
            <person name="Sun Q."/>
            <person name="Mori K."/>
        </authorList>
    </citation>
    <scope>NUCLEOTIDE SEQUENCE [LARGE SCALE GENOMIC DNA]</scope>
    <source>
        <strain evidence="3 4">TISTR 1856</strain>
    </source>
</reference>
<dbReference type="GO" id="GO:0016787">
    <property type="term" value="F:hydrolase activity"/>
    <property type="evidence" value="ECO:0007669"/>
    <property type="project" value="UniProtKB-KW"/>
</dbReference>
<evidence type="ECO:0000256" key="1">
    <source>
        <dbReference type="SAM" id="MobiDB-lite"/>
    </source>
</evidence>
<dbReference type="InterPro" id="IPR000073">
    <property type="entry name" value="AB_hydrolase_1"/>
</dbReference>
<sequence length="287" mass="30786">MADPLNGRHVRIGTGVRLWVEQFGEPDHPTVLLVMGANAPGLVWPDPLVERLAARYHVVRYDHRDTGRSSRSEGAYSLRDLAADAIGILDALGVDRAHVVGMSLGGVLVQLLLLDHPQRLLSATVLATAALGDGLADPSGTSDLPGPSAELLEFWATMGADRDVEAELDWRVEHWRILRGTGPFDPAEFRALEERVMRHSGETRQPTAHATADQGGLERGAELAGNRVPTLVVEAPLDPINPPPHAENLRAVIGSSTLVRIAGMGHALSSDVLPDLGTALLRHLDAH</sequence>
<proteinExistence type="predicted"/>
<evidence type="ECO:0000313" key="3">
    <source>
        <dbReference type="EMBL" id="MFB9376899.1"/>
    </source>
</evidence>
<evidence type="ECO:0000259" key="2">
    <source>
        <dbReference type="Pfam" id="PF00561"/>
    </source>
</evidence>
<name>A0ABV5LS65_9ACTN</name>
<comment type="caution">
    <text evidence="3">The sequence shown here is derived from an EMBL/GenBank/DDBJ whole genome shotgun (WGS) entry which is preliminary data.</text>
</comment>
<feature type="region of interest" description="Disordered" evidence="1">
    <location>
        <begin position="198"/>
        <end position="220"/>
    </location>
</feature>
<dbReference type="Proteomes" id="UP001589748">
    <property type="component" value="Unassembled WGS sequence"/>
</dbReference>
<organism evidence="3 4">
    <name type="scientific">Kineococcus gynurae</name>
    <dbReference type="NCBI Taxonomy" id="452979"/>
    <lineage>
        <taxon>Bacteria</taxon>
        <taxon>Bacillati</taxon>
        <taxon>Actinomycetota</taxon>
        <taxon>Actinomycetes</taxon>
        <taxon>Kineosporiales</taxon>
        <taxon>Kineosporiaceae</taxon>
        <taxon>Kineococcus</taxon>
    </lineage>
</organism>
<keyword evidence="3" id="KW-0378">Hydrolase</keyword>
<evidence type="ECO:0000313" key="4">
    <source>
        <dbReference type="Proteomes" id="UP001589748"/>
    </source>
</evidence>